<dbReference type="PANTHER" id="PTHR30250">
    <property type="entry name" value="PST FAMILY PREDICTED COLANIC ACID TRANSPORTER"/>
    <property type="match status" value="1"/>
</dbReference>
<dbReference type="GO" id="GO:0005886">
    <property type="term" value="C:plasma membrane"/>
    <property type="evidence" value="ECO:0007669"/>
    <property type="project" value="UniProtKB-SubCell"/>
</dbReference>
<dbReference type="InterPro" id="IPR050833">
    <property type="entry name" value="Poly_Biosynth_Transport"/>
</dbReference>
<feature type="transmembrane region" description="Helical" evidence="6">
    <location>
        <begin position="429"/>
        <end position="448"/>
    </location>
</feature>
<evidence type="ECO:0000256" key="3">
    <source>
        <dbReference type="ARBA" id="ARBA00022692"/>
    </source>
</evidence>
<feature type="transmembrane region" description="Helical" evidence="6">
    <location>
        <begin position="158"/>
        <end position="176"/>
    </location>
</feature>
<evidence type="ECO:0000256" key="5">
    <source>
        <dbReference type="ARBA" id="ARBA00023136"/>
    </source>
</evidence>
<dbReference type="InterPro" id="IPR002797">
    <property type="entry name" value="Polysacc_synth"/>
</dbReference>
<dbReference type="RefSeq" id="WP_006076347.1">
    <property type="nucleotide sequence ID" value="NZ_AOMD01000010.1"/>
</dbReference>
<comment type="caution">
    <text evidence="7">The sequence shown here is derived from an EMBL/GenBank/DDBJ whole genome shotgun (WGS) entry which is preliminary data.</text>
</comment>
<sequence length="490" mass="51849">MSESDTERVTDVFEQFAHDLGFYTVARFAPAVTSVVALVVFTHAFPPEAYGRYALTLSIAGVLGTACYGWINQAIIRFEPHVEPAALYGNVAWLVTLIGTVFVVLGCVGFVFFGSSLGAFAPFVLAGTAFAVTDGMYHTFKALLQARLESRSAAVYDVVQSVGGLVLAIVVAFVLLDGIIGWLWGAAIASGVAAGALAIQLGFNIDSMHVDAPFARRMARYGFPLIGWLVGLSLLNFGDQVLIELLQGSEATGIYASNYSVAHYGLGLVFEPFVGAVGPVVMNLWDGDNGEELAEAVSDMTRYLLLIGVPAVIGLSALSRVVSGLLLDQSYVEGAVVIPIVAAGLLVWNVALMGQQAIEVKEKTTVLFGGIALVVVVNIAINIPLILVFGYTGAAVATLLSFVLYAVFIFVASRQFIPWRLPRQSIRNVGIASIGLLGPYAAVFSLGGGSIGELIVASVAGTIAYLVTVYFLDELSSDELLKLKRLLTSS</sequence>
<feature type="transmembrane region" description="Helical" evidence="6">
    <location>
        <begin position="263"/>
        <end position="282"/>
    </location>
</feature>
<reference evidence="7 8" key="1">
    <citation type="journal article" date="2014" name="PLoS Genet.">
        <title>Phylogenetically driven sequencing of extremely halophilic archaea reveals strategies for static and dynamic osmo-response.</title>
        <authorList>
            <person name="Becker E.A."/>
            <person name="Seitzer P.M."/>
            <person name="Tritt A."/>
            <person name="Larsen D."/>
            <person name="Krusor M."/>
            <person name="Yao A.I."/>
            <person name="Wu D."/>
            <person name="Madern D."/>
            <person name="Eisen J.A."/>
            <person name="Darling A.E."/>
            <person name="Facciotti M.T."/>
        </authorList>
    </citation>
    <scope>NUCLEOTIDE SEQUENCE [LARGE SCALE GENOMIC DNA]</scope>
    <source>
        <strain evidence="7 8">DSM 5350</strain>
    </source>
</reference>
<keyword evidence="5 6" id="KW-0472">Membrane</keyword>
<accession>M0MN02</accession>
<dbReference type="Pfam" id="PF01943">
    <property type="entry name" value="Polysacc_synt"/>
    <property type="match status" value="1"/>
</dbReference>
<feature type="transmembrane region" description="Helical" evidence="6">
    <location>
        <begin position="182"/>
        <end position="203"/>
    </location>
</feature>
<keyword evidence="3 6" id="KW-0812">Transmembrane</keyword>
<feature type="transmembrane region" description="Helical" evidence="6">
    <location>
        <begin position="20"/>
        <end position="41"/>
    </location>
</feature>
<dbReference type="PANTHER" id="PTHR30250:SF11">
    <property type="entry name" value="O-ANTIGEN TRANSPORTER-RELATED"/>
    <property type="match status" value="1"/>
</dbReference>
<dbReference type="AlphaFoldDB" id="M0MN02"/>
<keyword evidence="4 6" id="KW-1133">Transmembrane helix</keyword>
<feature type="transmembrane region" description="Helical" evidence="6">
    <location>
        <begin position="53"/>
        <end position="71"/>
    </location>
</feature>
<feature type="transmembrane region" description="Helical" evidence="6">
    <location>
        <begin position="119"/>
        <end position="137"/>
    </location>
</feature>
<dbReference type="InParanoid" id="M0MN02"/>
<gene>
    <name evidence="7" type="ORF">C449_02612</name>
</gene>
<dbReference type="OrthoDB" id="19148at2157"/>
<evidence type="ECO:0000313" key="7">
    <source>
        <dbReference type="EMBL" id="EMA47057.1"/>
    </source>
</evidence>
<keyword evidence="8" id="KW-1185">Reference proteome</keyword>
<feature type="transmembrane region" description="Helical" evidence="6">
    <location>
        <begin position="91"/>
        <end position="113"/>
    </location>
</feature>
<feature type="transmembrane region" description="Helical" evidence="6">
    <location>
        <begin position="303"/>
        <end position="322"/>
    </location>
</feature>
<keyword evidence="2" id="KW-1003">Cell membrane</keyword>
<evidence type="ECO:0000256" key="6">
    <source>
        <dbReference type="SAM" id="Phobius"/>
    </source>
</evidence>
<organism evidence="7 8">
    <name type="scientific">Halococcus saccharolyticus DSM 5350</name>
    <dbReference type="NCBI Taxonomy" id="1227455"/>
    <lineage>
        <taxon>Archaea</taxon>
        <taxon>Methanobacteriati</taxon>
        <taxon>Methanobacteriota</taxon>
        <taxon>Stenosarchaea group</taxon>
        <taxon>Halobacteria</taxon>
        <taxon>Halobacteriales</taxon>
        <taxon>Halococcaceae</taxon>
        <taxon>Halococcus</taxon>
    </lineage>
</organism>
<name>M0MN02_9EURY</name>
<feature type="transmembrane region" description="Helical" evidence="6">
    <location>
        <begin position="454"/>
        <end position="472"/>
    </location>
</feature>
<proteinExistence type="predicted"/>
<feature type="transmembrane region" description="Helical" evidence="6">
    <location>
        <begin position="395"/>
        <end position="417"/>
    </location>
</feature>
<evidence type="ECO:0000256" key="4">
    <source>
        <dbReference type="ARBA" id="ARBA00022989"/>
    </source>
</evidence>
<evidence type="ECO:0000256" key="1">
    <source>
        <dbReference type="ARBA" id="ARBA00004651"/>
    </source>
</evidence>
<evidence type="ECO:0000256" key="2">
    <source>
        <dbReference type="ARBA" id="ARBA00022475"/>
    </source>
</evidence>
<protein>
    <submittedName>
        <fullName evidence="7">Polysaccharide biosynthesis protein</fullName>
    </submittedName>
</protein>
<feature type="transmembrane region" description="Helical" evidence="6">
    <location>
        <begin position="366"/>
        <end position="389"/>
    </location>
</feature>
<feature type="transmembrane region" description="Helical" evidence="6">
    <location>
        <begin position="223"/>
        <end position="243"/>
    </location>
</feature>
<evidence type="ECO:0000313" key="8">
    <source>
        <dbReference type="Proteomes" id="UP000011669"/>
    </source>
</evidence>
<dbReference type="EMBL" id="AOMD01000010">
    <property type="protein sequence ID" value="EMA47057.1"/>
    <property type="molecule type" value="Genomic_DNA"/>
</dbReference>
<feature type="transmembrane region" description="Helical" evidence="6">
    <location>
        <begin position="334"/>
        <end position="354"/>
    </location>
</feature>
<dbReference type="Proteomes" id="UP000011669">
    <property type="component" value="Unassembled WGS sequence"/>
</dbReference>
<comment type="subcellular location">
    <subcellularLocation>
        <location evidence="1">Cell membrane</location>
        <topology evidence="1">Multi-pass membrane protein</topology>
    </subcellularLocation>
</comment>
<dbReference type="PATRIC" id="fig|1227455.4.peg.532"/>
<dbReference type="STRING" id="1227455.C449_02612"/>